<dbReference type="AlphaFoldDB" id="A0A6L5JYU1"/>
<evidence type="ECO:0000256" key="4">
    <source>
        <dbReference type="ARBA" id="ARBA00023136"/>
    </source>
</evidence>
<protein>
    <submittedName>
        <fullName evidence="7">Preprotein translocase subunit TatB</fullName>
    </submittedName>
</protein>
<feature type="transmembrane region" description="Helical" evidence="6">
    <location>
        <begin position="562"/>
        <end position="583"/>
    </location>
</feature>
<gene>
    <name evidence="7" type="ORF">GHK24_09405</name>
</gene>
<dbReference type="PIRSF" id="PIRSF015380">
    <property type="entry name" value="Site-sp_rcmb"/>
    <property type="match status" value="1"/>
</dbReference>
<feature type="transmembrane region" description="Helical" evidence="6">
    <location>
        <begin position="416"/>
        <end position="440"/>
    </location>
</feature>
<name>A0A6L5JYU1_RHOTE</name>
<evidence type="ECO:0000313" key="7">
    <source>
        <dbReference type="EMBL" id="MQY51992.1"/>
    </source>
</evidence>
<dbReference type="Proteomes" id="UP000480275">
    <property type="component" value="Unassembled WGS sequence"/>
</dbReference>
<keyword evidence="3 6" id="KW-1133">Transmembrane helix</keyword>
<keyword evidence="2 6" id="KW-0812">Transmembrane</keyword>
<keyword evidence="4 6" id="KW-0472">Membrane</keyword>
<sequence>MEEILQRFAALAAPAESPDSSLSAALLPAAAPAAPFSPTGSGRGATEDRRPLPASAASAFSSSAAPAQTARSNGTTRAHDETPADLFVALIDCLRPRDADDTESARRSLQALCFLLGERPALRAGMRSAIRELSQSHRHSELYAASGILPNTGFFSEAFRRIGHKLLPDVPDPGLLRSVLRRVFHRPDDFRWVSGAGEDAWLHVVDALRFGEDAAAAPSATPPRAHGEMQHSLRVVSTWIAALGSESELLRLIPSLADAATAQSHQSPFIAQNGELLAYLDRLARGPSGEGLAADADDRHLRVLLDQCRDVIARVRRRAARQGASIRLTYHLQRLEQLIGRAEQLLDIVTVWHADPSGHSAQAPIVRLFMQRVADECQRDALRPHWRQNVELLSLRVTENAGHHGEHYITETRGEYLAMARSAMIGGFIIAFMACIKLVLAKAGMPPATGALAFCLNYGLGFCLIHILHGAVATKQPAMTANAIAARISQSGGKVRDIEALTALIASTVRSQIVAILGNIGVAIPLAAFLAIAFVTVTGTPLADADKSMHLLEEQSLIKSGAVFYAAIAGVCLFLAGLISGYFDNYAAYNRIPERLLQLAWPRRLLGEARMQRVARYIGDNLGALAGNLTFGFLLGGTTIIGVLFGLPLDIRHVAFSSAFIGIATVGTGFAPDAWTLVWAVLGVVAIGTANLLVSFALALNVALRARQVSDAQWRLIGASLARHLARQPRDFFLPPKARAPHET</sequence>
<feature type="transmembrane region" description="Helical" evidence="6">
    <location>
        <begin position="513"/>
        <end position="542"/>
    </location>
</feature>
<comment type="subcellular location">
    <subcellularLocation>
        <location evidence="1">Membrane</location>
        <topology evidence="1">Multi-pass membrane protein</topology>
    </subcellularLocation>
</comment>
<comment type="caution">
    <text evidence="7">The sequence shown here is derived from an EMBL/GenBank/DDBJ whole genome shotgun (WGS) entry which is preliminary data.</text>
</comment>
<organism evidence="7 8">
    <name type="scientific">Rhodocyclus tenuis</name>
    <name type="common">Rhodospirillum tenue</name>
    <dbReference type="NCBI Taxonomy" id="1066"/>
    <lineage>
        <taxon>Bacteria</taxon>
        <taxon>Pseudomonadati</taxon>
        <taxon>Pseudomonadota</taxon>
        <taxon>Betaproteobacteria</taxon>
        <taxon>Rhodocyclales</taxon>
        <taxon>Rhodocyclaceae</taxon>
        <taxon>Rhodocyclus</taxon>
    </lineage>
</organism>
<dbReference type="EMBL" id="WIXJ01000006">
    <property type="protein sequence ID" value="MQY51992.1"/>
    <property type="molecule type" value="Genomic_DNA"/>
</dbReference>
<feature type="transmembrane region" description="Helical" evidence="6">
    <location>
        <begin position="654"/>
        <end position="671"/>
    </location>
</feature>
<feature type="transmembrane region" description="Helical" evidence="6">
    <location>
        <begin position="625"/>
        <end position="647"/>
    </location>
</feature>
<dbReference type="Gene3D" id="1.20.1080.10">
    <property type="entry name" value="Glycerol uptake facilitator protein"/>
    <property type="match status" value="1"/>
</dbReference>
<evidence type="ECO:0000256" key="5">
    <source>
        <dbReference type="SAM" id="MobiDB-lite"/>
    </source>
</evidence>
<feature type="region of interest" description="Disordered" evidence="5">
    <location>
        <begin position="33"/>
        <end position="79"/>
    </location>
</feature>
<reference evidence="7 8" key="1">
    <citation type="submission" date="2019-10" db="EMBL/GenBank/DDBJ databases">
        <title>Whole-genome sequence of the purple nonsulfur photosynthetic bacterium Rhodocyclus tenuis.</title>
        <authorList>
            <person name="Kyndt J.A."/>
            <person name="Meyer T.E."/>
        </authorList>
    </citation>
    <scope>NUCLEOTIDE SEQUENCE [LARGE SCALE GENOMIC DNA]</scope>
    <source>
        <strain evidence="7 8">DSM 110</strain>
    </source>
</reference>
<accession>A0A6L5JYU1</accession>
<dbReference type="OrthoDB" id="5688397at2"/>
<dbReference type="InterPro" id="IPR023271">
    <property type="entry name" value="Aquaporin-like"/>
</dbReference>
<feature type="transmembrane region" description="Helical" evidence="6">
    <location>
        <begin position="677"/>
        <end position="700"/>
    </location>
</feature>
<evidence type="ECO:0000256" key="1">
    <source>
        <dbReference type="ARBA" id="ARBA00004141"/>
    </source>
</evidence>
<evidence type="ECO:0000256" key="6">
    <source>
        <dbReference type="SAM" id="Phobius"/>
    </source>
</evidence>
<feature type="compositionally biased region" description="Low complexity" evidence="5">
    <location>
        <begin position="53"/>
        <end position="67"/>
    </location>
</feature>
<proteinExistence type="predicted"/>
<evidence type="ECO:0000256" key="2">
    <source>
        <dbReference type="ARBA" id="ARBA00022692"/>
    </source>
</evidence>
<evidence type="ECO:0000256" key="3">
    <source>
        <dbReference type="ARBA" id="ARBA00022989"/>
    </source>
</evidence>
<dbReference type="InterPro" id="IPR011385">
    <property type="entry name" value="Site-sp_rcmbase"/>
</dbReference>
<feature type="transmembrane region" description="Helical" evidence="6">
    <location>
        <begin position="452"/>
        <end position="472"/>
    </location>
</feature>
<evidence type="ECO:0000313" key="8">
    <source>
        <dbReference type="Proteomes" id="UP000480275"/>
    </source>
</evidence>
<dbReference type="GO" id="GO:0016020">
    <property type="term" value="C:membrane"/>
    <property type="evidence" value="ECO:0007669"/>
    <property type="project" value="UniProtKB-SubCell"/>
</dbReference>
<dbReference type="Pfam" id="PF10136">
    <property type="entry name" value="SpecificRecomb"/>
    <property type="match status" value="1"/>
</dbReference>